<dbReference type="FunFam" id="3.40.50.720:FF:000033">
    <property type="entry name" value="Adenylyltransferase and sulfurtransferase MOCS3"/>
    <property type="match status" value="1"/>
</dbReference>
<dbReference type="InterPro" id="IPR036873">
    <property type="entry name" value="Rhodanese-like_dom_sf"/>
</dbReference>
<keyword evidence="15" id="KW-1185">Reference proteome</keyword>
<evidence type="ECO:0000256" key="9">
    <source>
        <dbReference type="ARBA" id="ARBA00073635"/>
    </source>
</evidence>
<dbReference type="GO" id="GO:0004792">
    <property type="term" value="F:thiosulfate-cyanide sulfurtransferase activity"/>
    <property type="evidence" value="ECO:0007669"/>
    <property type="project" value="TreeGrafter"/>
</dbReference>
<dbReference type="Gene3D" id="3.40.50.720">
    <property type="entry name" value="NAD(P)-binding Rossmann-like Domain"/>
    <property type="match status" value="1"/>
</dbReference>
<dbReference type="PANTHER" id="PTHR10953:SF102">
    <property type="entry name" value="ADENYLYLTRANSFERASE AND SULFURTRANSFERASE MOCS3"/>
    <property type="match status" value="1"/>
</dbReference>
<evidence type="ECO:0000313" key="15">
    <source>
        <dbReference type="Proteomes" id="UP000326570"/>
    </source>
</evidence>
<dbReference type="InterPro" id="IPR001763">
    <property type="entry name" value="Rhodanese-like_dom"/>
</dbReference>
<dbReference type="CDD" id="cd00158">
    <property type="entry name" value="RHOD"/>
    <property type="match status" value="1"/>
</dbReference>
<gene>
    <name evidence="14" type="ORF">F0P94_03155</name>
</gene>
<keyword evidence="2" id="KW-0808">Transferase</keyword>
<evidence type="ECO:0000259" key="13">
    <source>
        <dbReference type="PROSITE" id="PS50206"/>
    </source>
</evidence>
<comment type="catalytic activity">
    <reaction evidence="5">
        <text>[molybdopterin-synthase sulfur-carrier protein]-C-terminal Gly-Gly + ATP + H(+) = [molybdopterin-synthase sulfur-carrier protein]-C-terminal Gly-Gly-AMP + diphosphate</text>
        <dbReference type="Rhea" id="RHEA:43616"/>
        <dbReference type="Rhea" id="RHEA-COMP:12159"/>
        <dbReference type="Rhea" id="RHEA-COMP:12202"/>
        <dbReference type="ChEBI" id="CHEBI:15378"/>
        <dbReference type="ChEBI" id="CHEBI:30616"/>
        <dbReference type="ChEBI" id="CHEBI:33019"/>
        <dbReference type="ChEBI" id="CHEBI:90618"/>
        <dbReference type="ChEBI" id="CHEBI:90778"/>
        <dbReference type="EC" id="2.7.7.80"/>
    </reaction>
</comment>
<protein>
    <recommendedName>
        <fullName evidence="9">Molybdopterin-synthase adenylyltransferase</fullName>
        <ecNumber evidence="8">2.7.7.80</ecNumber>
    </recommendedName>
    <alternativeName>
        <fullName evidence="12">MoaD protein adenylase</fullName>
    </alternativeName>
    <alternativeName>
        <fullName evidence="10">Molybdopterin-converting factor subunit 1 adenylase</fullName>
    </alternativeName>
    <alternativeName>
        <fullName evidence="11">Sulfur carrier protein MoaD adenylyltransferase</fullName>
    </alternativeName>
</protein>
<dbReference type="InterPro" id="IPR045886">
    <property type="entry name" value="ThiF/MoeB/HesA"/>
</dbReference>
<comment type="function">
    <text evidence="6">Catalyzes the adenylation by ATP of the carboxyl group of the C-terminal glycine of sulfur carrier protein MoaD.</text>
</comment>
<dbReference type="GO" id="GO:0005737">
    <property type="term" value="C:cytoplasm"/>
    <property type="evidence" value="ECO:0007669"/>
    <property type="project" value="TreeGrafter"/>
</dbReference>
<dbReference type="GO" id="GO:0061605">
    <property type="term" value="F:molybdopterin-synthase adenylyltransferase activity"/>
    <property type="evidence" value="ECO:0007669"/>
    <property type="project" value="UniProtKB-EC"/>
</dbReference>
<evidence type="ECO:0000313" key="14">
    <source>
        <dbReference type="EMBL" id="KAA9346221.1"/>
    </source>
</evidence>
<dbReference type="Pfam" id="PF00581">
    <property type="entry name" value="Rhodanese"/>
    <property type="match status" value="1"/>
</dbReference>
<comment type="subunit">
    <text evidence="7">Homodimer. Forms a stable heterotetrameric complex of 2 MoeB and 2 MoaD during adenylation of MoaD.</text>
</comment>
<evidence type="ECO:0000256" key="6">
    <source>
        <dbReference type="ARBA" id="ARBA00055169"/>
    </source>
</evidence>
<evidence type="ECO:0000256" key="4">
    <source>
        <dbReference type="ARBA" id="ARBA00022840"/>
    </source>
</evidence>
<dbReference type="PANTHER" id="PTHR10953">
    <property type="entry name" value="UBIQUITIN-ACTIVATING ENZYME E1"/>
    <property type="match status" value="1"/>
</dbReference>
<dbReference type="Gene3D" id="3.40.250.10">
    <property type="entry name" value="Rhodanese-like domain"/>
    <property type="match status" value="1"/>
</dbReference>
<evidence type="ECO:0000256" key="5">
    <source>
        <dbReference type="ARBA" id="ARBA00052218"/>
    </source>
</evidence>
<keyword evidence="3" id="KW-0547">Nucleotide-binding</keyword>
<dbReference type="Proteomes" id="UP000326570">
    <property type="component" value="Unassembled WGS sequence"/>
</dbReference>
<comment type="caution">
    <text evidence="14">The sequence shown here is derived from an EMBL/GenBank/DDBJ whole genome shotgun (WGS) entry which is preliminary data.</text>
</comment>
<evidence type="ECO:0000256" key="1">
    <source>
        <dbReference type="ARBA" id="ARBA00009919"/>
    </source>
</evidence>
<dbReference type="CDD" id="cd00757">
    <property type="entry name" value="ThiF_MoeB_HesA_family"/>
    <property type="match status" value="1"/>
</dbReference>
<evidence type="ECO:0000256" key="12">
    <source>
        <dbReference type="ARBA" id="ARBA00078531"/>
    </source>
</evidence>
<dbReference type="SMART" id="SM00450">
    <property type="entry name" value="RHOD"/>
    <property type="match status" value="1"/>
</dbReference>
<evidence type="ECO:0000256" key="11">
    <source>
        <dbReference type="ARBA" id="ARBA00075328"/>
    </source>
</evidence>
<proteinExistence type="inferred from homology"/>
<dbReference type="PROSITE" id="PS50206">
    <property type="entry name" value="RHODANESE_3"/>
    <property type="match status" value="1"/>
</dbReference>
<dbReference type="AlphaFoldDB" id="A0A5N1J5P1"/>
<name>A0A5N1J5P1_9BACT</name>
<dbReference type="GO" id="GO:0008641">
    <property type="term" value="F:ubiquitin-like modifier activating enzyme activity"/>
    <property type="evidence" value="ECO:0007669"/>
    <property type="project" value="InterPro"/>
</dbReference>
<sequence>MQSENLRYSCQIALPGFSETAQAKLREAKVLVVGAGGLGCPAAQYLAAAGIGTLGLADFDTISESNLHRQILFTPAEVGQLKAKVAVSKLQSQNPGINLIAHHLQVNAENISDLFQPYDLVVDCTDNFETRYLLNDACVLTGKPLVYGAIYQYEGQVAVWNILNEDGTRTPNYRDLFLAVDATQVPNCSVGGVIPTIAGTIGTMMANEVLKYFSGVGELLSGQVLLFDAFSMQSRRIRIGNQTKVEIKELPKIEKIRTISASEVRAALAEAKYELVDVRSAEERLQFNIGGCHIPLTELGESRIQFFEKGKPVVFYCATGKRSKNAAKLMEEAFPNGNYYSLAGGLQAWQEYPE</sequence>
<dbReference type="InterPro" id="IPR035985">
    <property type="entry name" value="Ubiquitin-activating_enz"/>
</dbReference>
<dbReference type="EMBL" id="VTWT01000001">
    <property type="protein sequence ID" value="KAA9346221.1"/>
    <property type="molecule type" value="Genomic_DNA"/>
</dbReference>
<dbReference type="InterPro" id="IPR000594">
    <property type="entry name" value="ThiF_NAD_FAD-bd"/>
</dbReference>
<comment type="similarity">
    <text evidence="1">Belongs to the HesA/MoeB/ThiF family.</text>
</comment>
<evidence type="ECO:0000256" key="8">
    <source>
        <dbReference type="ARBA" id="ARBA00066884"/>
    </source>
</evidence>
<dbReference type="EC" id="2.7.7.80" evidence="8"/>
<dbReference type="Pfam" id="PF00899">
    <property type="entry name" value="ThiF"/>
    <property type="match status" value="1"/>
</dbReference>
<reference evidence="14 15" key="1">
    <citation type="submission" date="2019-09" db="EMBL/GenBank/DDBJ databases">
        <title>Genome sequence of Adhaeribacter sp. M2.</title>
        <authorList>
            <person name="Srinivasan S."/>
        </authorList>
    </citation>
    <scope>NUCLEOTIDE SEQUENCE [LARGE SCALE GENOMIC DNA]</scope>
    <source>
        <strain evidence="14 15">M2</strain>
    </source>
</reference>
<evidence type="ECO:0000256" key="7">
    <source>
        <dbReference type="ARBA" id="ARBA00063809"/>
    </source>
</evidence>
<feature type="domain" description="Rhodanese" evidence="13">
    <location>
        <begin position="269"/>
        <end position="351"/>
    </location>
</feature>
<dbReference type="SUPFAM" id="SSF69572">
    <property type="entry name" value="Activating enzymes of the ubiquitin-like proteins"/>
    <property type="match status" value="1"/>
</dbReference>
<keyword evidence="4" id="KW-0067">ATP-binding</keyword>
<evidence type="ECO:0000256" key="2">
    <source>
        <dbReference type="ARBA" id="ARBA00022679"/>
    </source>
</evidence>
<dbReference type="GO" id="GO:0005524">
    <property type="term" value="F:ATP binding"/>
    <property type="evidence" value="ECO:0007669"/>
    <property type="project" value="UniProtKB-KW"/>
</dbReference>
<evidence type="ECO:0000256" key="10">
    <source>
        <dbReference type="ARBA" id="ARBA00075110"/>
    </source>
</evidence>
<accession>A0A5N1J5P1</accession>
<evidence type="ECO:0000256" key="3">
    <source>
        <dbReference type="ARBA" id="ARBA00022741"/>
    </source>
</evidence>
<organism evidence="14 15">
    <name type="scientific">Adhaeribacter soli</name>
    <dbReference type="NCBI Taxonomy" id="2607655"/>
    <lineage>
        <taxon>Bacteria</taxon>
        <taxon>Pseudomonadati</taxon>
        <taxon>Bacteroidota</taxon>
        <taxon>Cytophagia</taxon>
        <taxon>Cytophagales</taxon>
        <taxon>Hymenobacteraceae</taxon>
        <taxon>Adhaeribacter</taxon>
    </lineage>
</organism>